<dbReference type="SUPFAM" id="SSF103657">
    <property type="entry name" value="BAR/IMD domain-like"/>
    <property type="match status" value="1"/>
</dbReference>
<gene>
    <name evidence="1" type="ORF">PROFUN_00282</name>
</gene>
<reference evidence="1 2" key="1">
    <citation type="journal article" date="2018" name="Genome Biol. Evol.">
        <title>Multiple Roots of Fruiting Body Formation in Amoebozoa.</title>
        <authorList>
            <person name="Hillmann F."/>
            <person name="Forbes G."/>
            <person name="Novohradska S."/>
            <person name="Ferling I."/>
            <person name="Riege K."/>
            <person name="Groth M."/>
            <person name="Westermann M."/>
            <person name="Marz M."/>
            <person name="Spaller T."/>
            <person name="Winckler T."/>
            <person name="Schaap P."/>
            <person name="Glockner G."/>
        </authorList>
    </citation>
    <scope>NUCLEOTIDE SEQUENCE [LARGE SCALE GENOMIC DNA]</scope>
    <source>
        <strain evidence="1 2">Jena</strain>
    </source>
</reference>
<dbReference type="EMBL" id="MDYQ01000007">
    <property type="protein sequence ID" value="PRP88814.1"/>
    <property type="molecule type" value="Genomic_DNA"/>
</dbReference>
<protein>
    <recommendedName>
        <fullName evidence="3">F-box domain-containing protein</fullName>
    </recommendedName>
</protein>
<name>A0A2P6NXY1_9EUKA</name>
<keyword evidence="2" id="KW-1185">Reference proteome</keyword>
<proteinExistence type="predicted"/>
<dbReference type="InParanoid" id="A0A2P6NXY1"/>
<evidence type="ECO:0008006" key="3">
    <source>
        <dbReference type="Google" id="ProtNLM"/>
    </source>
</evidence>
<dbReference type="AlphaFoldDB" id="A0A2P6NXY1"/>
<dbReference type="InterPro" id="IPR027267">
    <property type="entry name" value="AH/BAR_dom_sf"/>
</dbReference>
<dbReference type="SUPFAM" id="SSF81383">
    <property type="entry name" value="F-box domain"/>
    <property type="match status" value="1"/>
</dbReference>
<comment type="caution">
    <text evidence="1">The sequence shown here is derived from an EMBL/GenBank/DDBJ whole genome shotgun (WGS) entry which is preliminary data.</text>
</comment>
<dbReference type="InterPro" id="IPR036047">
    <property type="entry name" value="F-box-like_dom_sf"/>
</dbReference>
<dbReference type="Proteomes" id="UP000241769">
    <property type="component" value="Unassembled WGS sequence"/>
</dbReference>
<sequence>MVQQYPDLLCRTRCTEQRARGEEHSESSQELIHLTWRDLLVVERVCVIWRRVFRSNPVWGKKVLETLFGIIFHSYVILPFMLENEHRYRPKPTSTLQELYIMLQFYRELGWVHLQPRIDESLCHITCPSTAWITFEDNMTQTWSDVFLWNFEEGAMRKTLESRGEGSYKDAWESVFGQLIDLAGSHLEYRPDMMCDVLNLSKGLLSSQDETRKRLEDYLSEGEKEIVKVDPRTSQSEIIKRVIIIRNPIFGVVGHPMEQKIISLMIHVTLEDGYVSATYPNGIITFLPSCITVWGTATWRSEKMSEITSFSEVLAFLNIPEIMDIPFHYFGLVNAIYNNQRFTLTHDPAIPKWKFDIQRIKNEEEYERQVKQNQIQVKKETHEQYIRDIKRVYSLYKKFIEYYGSVAPVMRQTGKEEQRNKRLKV</sequence>
<evidence type="ECO:0000313" key="2">
    <source>
        <dbReference type="Proteomes" id="UP000241769"/>
    </source>
</evidence>
<organism evidence="1 2">
    <name type="scientific">Planoprotostelium fungivorum</name>
    <dbReference type="NCBI Taxonomy" id="1890364"/>
    <lineage>
        <taxon>Eukaryota</taxon>
        <taxon>Amoebozoa</taxon>
        <taxon>Evosea</taxon>
        <taxon>Variosea</taxon>
        <taxon>Cavosteliida</taxon>
        <taxon>Cavosteliaceae</taxon>
        <taxon>Planoprotostelium</taxon>
    </lineage>
</organism>
<accession>A0A2P6NXY1</accession>
<evidence type="ECO:0000313" key="1">
    <source>
        <dbReference type="EMBL" id="PRP88814.1"/>
    </source>
</evidence>